<dbReference type="Gene3D" id="3.30.70.100">
    <property type="match status" value="1"/>
</dbReference>
<reference evidence="2 3" key="1">
    <citation type="journal article" date="2015" name="G3 (Bethesda)">
        <title>Insights into Ongoing Evolution of the Hexachlorocyclohexane Catabolic Pathway from Comparative Genomics of Ten Sphingomonadaceae Strains.</title>
        <authorList>
            <person name="Pearce S.L."/>
            <person name="Oakeshott J.G."/>
            <person name="Pandey G."/>
        </authorList>
    </citation>
    <scope>NUCLEOTIDE SEQUENCE [LARGE SCALE GENOMIC DNA]</scope>
    <source>
        <strain evidence="2 3">LL01</strain>
    </source>
</reference>
<dbReference type="PATRIC" id="fig|1420583.3.peg.968"/>
<organism evidence="2 3">
    <name type="scientific">Sphingobium cupriresistens LL01</name>
    <dbReference type="NCBI Taxonomy" id="1420583"/>
    <lineage>
        <taxon>Bacteria</taxon>
        <taxon>Pseudomonadati</taxon>
        <taxon>Pseudomonadota</taxon>
        <taxon>Alphaproteobacteria</taxon>
        <taxon>Sphingomonadales</taxon>
        <taxon>Sphingomonadaceae</taxon>
        <taxon>Sphingobium</taxon>
    </lineage>
</organism>
<dbReference type="Pfam" id="PF04940">
    <property type="entry name" value="BLUF"/>
    <property type="match status" value="1"/>
</dbReference>
<evidence type="ECO:0000313" key="2">
    <source>
        <dbReference type="EMBL" id="KMS57543.1"/>
    </source>
</evidence>
<dbReference type="InterPro" id="IPR007024">
    <property type="entry name" value="BLUF_domain"/>
</dbReference>
<keyword evidence="3" id="KW-1185">Reference proteome</keyword>
<evidence type="ECO:0000259" key="1">
    <source>
        <dbReference type="PROSITE" id="PS50925"/>
    </source>
</evidence>
<comment type="caution">
    <text evidence="2">The sequence shown here is derived from an EMBL/GenBank/DDBJ whole genome shotgun (WGS) entry which is preliminary data.</text>
</comment>
<feature type="domain" description="BLUF" evidence="1">
    <location>
        <begin position="5"/>
        <end position="96"/>
    </location>
</feature>
<dbReference type="EMBL" id="JACT01000001">
    <property type="protein sequence ID" value="KMS57543.1"/>
    <property type="molecule type" value="Genomic_DNA"/>
</dbReference>
<dbReference type="Proteomes" id="UP000052232">
    <property type="component" value="Unassembled WGS sequence"/>
</dbReference>
<dbReference type="AlphaFoldDB" id="A0A0J7Y291"/>
<dbReference type="GO" id="GO:0009882">
    <property type="term" value="F:blue light photoreceptor activity"/>
    <property type="evidence" value="ECO:0007669"/>
    <property type="project" value="InterPro"/>
</dbReference>
<name>A0A0J7Y291_9SPHN</name>
<proteinExistence type="predicted"/>
<dbReference type="PROSITE" id="PS50925">
    <property type="entry name" value="BLUF"/>
    <property type="match status" value="1"/>
</dbReference>
<dbReference type="STRING" id="1420583.V473_04805"/>
<sequence length="137" mass="15152">MSMSLYQIMYISTVVGTVTSQQCAAMAQMSAINNRRNDVTGLLLFNSRRFLQVLEGPKDAVDRIFTRIHADPRHRAVVKLREGPIDAREFGEWAMAYDDPARPSADLKDKVAALLVQAGPSTRAHFIGSADLHRPAA</sequence>
<protein>
    <submittedName>
        <fullName evidence="2">Blue-light sensor BLUF</fullName>
    </submittedName>
</protein>
<evidence type="ECO:0000313" key="3">
    <source>
        <dbReference type="Proteomes" id="UP000052232"/>
    </source>
</evidence>
<dbReference type="SMART" id="SM01034">
    <property type="entry name" value="BLUF"/>
    <property type="match status" value="1"/>
</dbReference>
<gene>
    <name evidence="2" type="ORF">V473_04805</name>
</gene>
<accession>A0A0J7Y291</accession>
<dbReference type="InterPro" id="IPR036046">
    <property type="entry name" value="Acylphosphatase-like_dom_sf"/>
</dbReference>
<dbReference type="SUPFAM" id="SSF54975">
    <property type="entry name" value="Acylphosphatase/BLUF domain-like"/>
    <property type="match status" value="1"/>
</dbReference>
<dbReference type="GO" id="GO:0071949">
    <property type="term" value="F:FAD binding"/>
    <property type="evidence" value="ECO:0007669"/>
    <property type="project" value="InterPro"/>
</dbReference>